<feature type="coiled-coil region" evidence="4">
    <location>
        <begin position="106"/>
        <end position="140"/>
    </location>
</feature>
<keyword evidence="4" id="KW-0175">Coiled coil</keyword>
<feature type="region of interest" description="Disordered" evidence="5">
    <location>
        <begin position="193"/>
        <end position="234"/>
    </location>
</feature>
<evidence type="ECO:0000256" key="1">
    <source>
        <dbReference type="ARBA" id="ARBA00004123"/>
    </source>
</evidence>
<dbReference type="GO" id="GO:0019212">
    <property type="term" value="F:phosphatase inhibitor activity"/>
    <property type="evidence" value="ECO:0007669"/>
    <property type="project" value="TreeGrafter"/>
</dbReference>
<feature type="compositionally biased region" description="Acidic residues" evidence="5">
    <location>
        <begin position="197"/>
        <end position="208"/>
    </location>
</feature>
<evidence type="ECO:0000313" key="7">
    <source>
        <dbReference type="Proteomes" id="UP001159364"/>
    </source>
</evidence>
<keyword evidence="7" id="KW-1185">Reference proteome</keyword>
<feature type="region of interest" description="Disordered" evidence="5">
    <location>
        <begin position="157"/>
        <end position="178"/>
    </location>
</feature>
<dbReference type="EMBL" id="JAIWQS010000005">
    <property type="protein sequence ID" value="KAJ8764654.1"/>
    <property type="molecule type" value="Genomic_DNA"/>
</dbReference>
<dbReference type="Pfam" id="PF02996">
    <property type="entry name" value="Prefoldin"/>
    <property type="match status" value="1"/>
</dbReference>
<dbReference type="GO" id="GO:0005634">
    <property type="term" value="C:nucleus"/>
    <property type="evidence" value="ECO:0007669"/>
    <property type="project" value="UniProtKB-SubCell"/>
</dbReference>
<feature type="compositionally biased region" description="Polar residues" evidence="5">
    <location>
        <begin position="380"/>
        <end position="389"/>
    </location>
</feature>
<dbReference type="AlphaFoldDB" id="A0AAV8TF91"/>
<dbReference type="GO" id="GO:0003682">
    <property type="term" value="F:chromatin binding"/>
    <property type="evidence" value="ECO:0007669"/>
    <property type="project" value="TreeGrafter"/>
</dbReference>
<feature type="region of interest" description="Disordered" evidence="5">
    <location>
        <begin position="325"/>
        <end position="399"/>
    </location>
</feature>
<dbReference type="SUPFAM" id="SSF46579">
    <property type="entry name" value="Prefoldin"/>
    <property type="match status" value="1"/>
</dbReference>
<dbReference type="InterPro" id="IPR009053">
    <property type="entry name" value="Prefoldin"/>
</dbReference>
<dbReference type="PANTHER" id="PTHR15111:SF0">
    <property type="entry name" value="UNCONVENTIONAL PREFOLDIN RPB5 INTERACTOR 1"/>
    <property type="match status" value="1"/>
</dbReference>
<dbReference type="PANTHER" id="PTHR15111">
    <property type="entry name" value="RNA POLYMERASE II SUBUNIT 5-MEDIATING PROTEIN NNX3"/>
    <property type="match status" value="1"/>
</dbReference>
<dbReference type="Proteomes" id="UP001159364">
    <property type="component" value="Linkage Group LG05"/>
</dbReference>
<comment type="caution">
    <text evidence="6">The sequence shown here is derived from an EMBL/GenBank/DDBJ whole genome shotgun (WGS) entry which is preliminary data.</text>
</comment>
<feature type="compositionally biased region" description="Polar residues" evidence="5">
    <location>
        <begin position="332"/>
        <end position="347"/>
    </location>
</feature>
<evidence type="ECO:0000313" key="6">
    <source>
        <dbReference type="EMBL" id="KAJ8764654.1"/>
    </source>
</evidence>
<dbReference type="GO" id="GO:0006457">
    <property type="term" value="P:protein folding"/>
    <property type="evidence" value="ECO:0007669"/>
    <property type="project" value="UniProtKB-ARBA"/>
</dbReference>
<organism evidence="6 7">
    <name type="scientific">Erythroxylum novogranatense</name>
    <dbReference type="NCBI Taxonomy" id="1862640"/>
    <lineage>
        <taxon>Eukaryota</taxon>
        <taxon>Viridiplantae</taxon>
        <taxon>Streptophyta</taxon>
        <taxon>Embryophyta</taxon>
        <taxon>Tracheophyta</taxon>
        <taxon>Spermatophyta</taxon>
        <taxon>Magnoliopsida</taxon>
        <taxon>eudicotyledons</taxon>
        <taxon>Gunneridae</taxon>
        <taxon>Pentapetalae</taxon>
        <taxon>rosids</taxon>
        <taxon>fabids</taxon>
        <taxon>Malpighiales</taxon>
        <taxon>Erythroxylaceae</taxon>
        <taxon>Erythroxylum</taxon>
    </lineage>
</organism>
<protein>
    <recommendedName>
        <fullName evidence="8">RNA polymerase II subunit 5-mediating protein homolog</fullName>
    </recommendedName>
</protein>
<evidence type="ECO:0000256" key="3">
    <source>
        <dbReference type="ARBA" id="ARBA00038295"/>
    </source>
</evidence>
<feature type="compositionally biased region" description="Polar residues" evidence="5">
    <location>
        <begin position="255"/>
        <end position="275"/>
    </location>
</feature>
<dbReference type="GO" id="GO:0003714">
    <property type="term" value="F:transcription corepressor activity"/>
    <property type="evidence" value="ECO:0007669"/>
    <property type="project" value="TreeGrafter"/>
</dbReference>
<dbReference type="GO" id="GO:0009409">
    <property type="term" value="P:response to cold"/>
    <property type="evidence" value="ECO:0007669"/>
    <property type="project" value="UniProtKB-ARBA"/>
</dbReference>
<feature type="region of interest" description="Disordered" evidence="5">
    <location>
        <begin position="255"/>
        <end position="283"/>
    </location>
</feature>
<comment type="similarity">
    <text evidence="3">Belongs to the RNA polymerase II subunit 5-mediating protein family.</text>
</comment>
<dbReference type="NCBIfam" id="TIGR00293">
    <property type="entry name" value="prefoldin subunit alpha"/>
    <property type="match status" value="1"/>
</dbReference>
<proteinExistence type="inferred from homology"/>
<dbReference type="GO" id="GO:0000122">
    <property type="term" value="P:negative regulation of transcription by RNA polymerase II"/>
    <property type="evidence" value="ECO:0007669"/>
    <property type="project" value="TreeGrafter"/>
</dbReference>
<evidence type="ECO:0000256" key="5">
    <source>
        <dbReference type="SAM" id="MobiDB-lite"/>
    </source>
</evidence>
<sequence length="399" mass="44376">MDETLKKGSVTPLSCMFPVDEAQKAAKRVEDSITEKQKELGSLKDFISDNTSLINLVTELPDELHHDIMVPFGKAAFFPGRLIHTNEFMVLLGEGYYAERTCKQTIEILKRRGKALDSQVESLQANLKDLRAEALFFNATASESAEGLVEIREDYVDENGGQTGQKSGTEDEQVTVEDDEYARIMSRLDELEKEELAAEDESQSDEDEHANTVDSHDASEKEKQSGAGDSNSNIQTSSEMWELEHQLKQGYPTTRVLSNKDSNKPNLTEQLSSSGLEVGPIPKDENYATQNVVSLPHQKDLLLPKVGEEVKEVSLSRKEAFTGSILERSDEMPSNAQMQKQTLQTPLEASKPRFDSSKAFTGSIVERTTNVQTDPIAGSSKLSTAQPSRPVSRFKQQRR</sequence>
<feature type="compositionally biased region" description="Basic and acidic residues" evidence="5">
    <location>
        <begin position="209"/>
        <end position="224"/>
    </location>
</feature>
<accession>A0AAV8TF91</accession>
<comment type="subcellular location">
    <subcellularLocation>
        <location evidence="1">Nucleus</location>
    </subcellularLocation>
</comment>
<keyword evidence="2" id="KW-0539">Nucleus</keyword>
<evidence type="ECO:0000256" key="2">
    <source>
        <dbReference type="ARBA" id="ARBA00023242"/>
    </source>
</evidence>
<gene>
    <name evidence="6" type="ORF">K2173_006979</name>
</gene>
<dbReference type="InterPro" id="IPR052255">
    <property type="entry name" value="RNA_pol_II_subunit5-mediator"/>
</dbReference>
<dbReference type="Gene3D" id="1.10.287.370">
    <property type="match status" value="1"/>
</dbReference>
<name>A0AAV8TF91_9ROSI</name>
<evidence type="ECO:0008006" key="8">
    <source>
        <dbReference type="Google" id="ProtNLM"/>
    </source>
</evidence>
<dbReference type="InterPro" id="IPR004127">
    <property type="entry name" value="Prefoldin_subunit_alpha"/>
</dbReference>
<reference evidence="6 7" key="1">
    <citation type="submission" date="2021-09" db="EMBL/GenBank/DDBJ databases">
        <title>Genomic insights and catalytic innovation underlie evolution of tropane alkaloids biosynthesis.</title>
        <authorList>
            <person name="Wang Y.-J."/>
            <person name="Tian T."/>
            <person name="Huang J.-P."/>
            <person name="Huang S.-X."/>
        </authorList>
    </citation>
    <scope>NUCLEOTIDE SEQUENCE [LARGE SCALE GENOMIC DNA]</scope>
    <source>
        <strain evidence="6">KIB-2018</strain>
        <tissue evidence="6">Leaf</tissue>
    </source>
</reference>
<dbReference type="CDD" id="cd23159">
    <property type="entry name" value="Prefoldin_URI1"/>
    <property type="match status" value="1"/>
</dbReference>
<evidence type="ECO:0000256" key="4">
    <source>
        <dbReference type="SAM" id="Coils"/>
    </source>
</evidence>